<dbReference type="AlphaFoldDB" id="A0A0R1GJW6"/>
<protein>
    <recommendedName>
        <fullName evidence="4">Collagen-like protein</fullName>
    </recommendedName>
</protein>
<evidence type="ECO:0000313" key="2">
    <source>
        <dbReference type="EMBL" id="KRK34374.1"/>
    </source>
</evidence>
<feature type="region of interest" description="Disordered" evidence="1">
    <location>
        <begin position="96"/>
        <end position="120"/>
    </location>
</feature>
<dbReference type="EMBL" id="AZDA01000092">
    <property type="protein sequence ID" value="KRK34374.1"/>
    <property type="molecule type" value="Genomic_DNA"/>
</dbReference>
<dbReference type="PATRIC" id="fig|1423726.3.peg.598"/>
<name>A0A0R1GJW6_9LACO</name>
<evidence type="ECO:0008006" key="4">
    <source>
        <dbReference type="Google" id="ProtNLM"/>
    </source>
</evidence>
<feature type="compositionally biased region" description="Low complexity" evidence="1">
    <location>
        <begin position="99"/>
        <end position="118"/>
    </location>
</feature>
<dbReference type="STRING" id="1423726.FC07_GL000582"/>
<dbReference type="Proteomes" id="UP000051461">
    <property type="component" value="Unassembled WGS sequence"/>
</dbReference>
<evidence type="ECO:0000256" key="1">
    <source>
        <dbReference type="SAM" id="MobiDB-lite"/>
    </source>
</evidence>
<sequence>MTKVVQYPDKSNNPAFAFTIADDTAILHYTESLQNFVSTHGPFIFNAIKDLIPTLQGEPGAAGKNGADGKSAYDLAVDNGFNGTETQWLASLKGAKGDTGAVGPQGPTGATGPQGPAGKDAVSQILDTRSTNQLPGWYHTNNPKKVVTEFKQTAAIGITQALMPSGQTLGTYCSLTTETPWSDSSGGSVFQTAKLINQTRPVVLIRVGTSDTAWSAWELMTTW</sequence>
<accession>A0A0R1GJW6</accession>
<organism evidence="2 3">
    <name type="scientific">Loigolactobacillus bifermentans DSM 20003</name>
    <dbReference type="NCBI Taxonomy" id="1423726"/>
    <lineage>
        <taxon>Bacteria</taxon>
        <taxon>Bacillati</taxon>
        <taxon>Bacillota</taxon>
        <taxon>Bacilli</taxon>
        <taxon>Lactobacillales</taxon>
        <taxon>Lactobacillaceae</taxon>
        <taxon>Loigolactobacillus</taxon>
    </lineage>
</organism>
<proteinExistence type="predicted"/>
<reference evidence="2 3" key="1">
    <citation type="journal article" date="2015" name="Genome Announc.">
        <title>Expanding the biotechnology potential of lactobacilli through comparative genomics of 213 strains and associated genera.</title>
        <authorList>
            <person name="Sun Z."/>
            <person name="Harris H.M."/>
            <person name="McCann A."/>
            <person name="Guo C."/>
            <person name="Argimon S."/>
            <person name="Zhang W."/>
            <person name="Yang X."/>
            <person name="Jeffery I.B."/>
            <person name="Cooney J.C."/>
            <person name="Kagawa T.F."/>
            <person name="Liu W."/>
            <person name="Song Y."/>
            <person name="Salvetti E."/>
            <person name="Wrobel A."/>
            <person name="Rasinkangas P."/>
            <person name="Parkhill J."/>
            <person name="Rea M.C."/>
            <person name="O'Sullivan O."/>
            <person name="Ritari J."/>
            <person name="Douillard F.P."/>
            <person name="Paul Ross R."/>
            <person name="Yang R."/>
            <person name="Briner A.E."/>
            <person name="Felis G.E."/>
            <person name="de Vos W.M."/>
            <person name="Barrangou R."/>
            <person name="Klaenhammer T.R."/>
            <person name="Caufield P.W."/>
            <person name="Cui Y."/>
            <person name="Zhang H."/>
            <person name="O'Toole P.W."/>
        </authorList>
    </citation>
    <scope>NUCLEOTIDE SEQUENCE [LARGE SCALE GENOMIC DNA]</scope>
    <source>
        <strain evidence="2 3">DSM 20003</strain>
    </source>
</reference>
<dbReference type="RefSeq" id="WP_057905013.1">
    <property type="nucleotide sequence ID" value="NZ_AZDA01000092.1"/>
</dbReference>
<keyword evidence="3" id="KW-1185">Reference proteome</keyword>
<evidence type="ECO:0000313" key="3">
    <source>
        <dbReference type="Proteomes" id="UP000051461"/>
    </source>
</evidence>
<dbReference type="Gene3D" id="1.20.5.320">
    <property type="entry name" value="6-Phosphogluconate Dehydrogenase, domain 3"/>
    <property type="match status" value="1"/>
</dbReference>
<comment type="caution">
    <text evidence="2">The sequence shown here is derived from an EMBL/GenBank/DDBJ whole genome shotgun (WGS) entry which is preliminary data.</text>
</comment>
<gene>
    <name evidence="2" type="ORF">FC07_GL000582</name>
</gene>